<evidence type="ECO:0000313" key="1">
    <source>
        <dbReference type="Proteomes" id="UP000887579"/>
    </source>
</evidence>
<evidence type="ECO:0000313" key="2">
    <source>
        <dbReference type="WBParaSite" id="ES5_v2.g20925.t1"/>
    </source>
</evidence>
<accession>A0AC34FU91</accession>
<reference evidence="2" key="1">
    <citation type="submission" date="2022-11" db="UniProtKB">
        <authorList>
            <consortium name="WormBaseParasite"/>
        </authorList>
    </citation>
    <scope>IDENTIFICATION</scope>
</reference>
<organism evidence="1 2">
    <name type="scientific">Panagrolaimus sp. ES5</name>
    <dbReference type="NCBI Taxonomy" id="591445"/>
    <lineage>
        <taxon>Eukaryota</taxon>
        <taxon>Metazoa</taxon>
        <taxon>Ecdysozoa</taxon>
        <taxon>Nematoda</taxon>
        <taxon>Chromadorea</taxon>
        <taxon>Rhabditida</taxon>
        <taxon>Tylenchina</taxon>
        <taxon>Panagrolaimomorpha</taxon>
        <taxon>Panagrolaimoidea</taxon>
        <taxon>Panagrolaimidae</taxon>
        <taxon>Panagrolaimus</taxon>
    </lineage>
</organism>
<protein>
    <submittedName>
        <fullName evidence="2">Transcription termination factor 2</fullName>
    </submittedName>
</protein>
<proteinExistence type="predicted"/>
<dbReference type="WBParaSite" id="ES5_v2.g20925.t1">
    <property type="protein sequence ID" value="ES5_v2.g20925.t1"/>
    <property type="gene ID" value="ES5_v2.g20925"/>
</dbReference>
<sequence>MIVNVKLIVQFLCLMFNQKIINFNDWTECNPDWIFQVYQQNGYDCGVFVCWAIEQLSRGCSNVNILESNLSRKMIASELLNGELFFEAESVCAVEETPLEPTIPKIPSSIGIDEHGNEVVNDSFNNDEDFNFNSAEKVPQSFQQSKGSSSGESLKVADPDINNELESVEEGKLGELDCKAVKIYCNEAKKIWFFDSSQSQRQSSKCGKNNIIRSELQTLRSPDTPTLFIIRKHFELIIHRSNGKCLMAEESWTKERKFVSAMSDVNKSDDTTFLDFADFLFAPFHPNPFSVPHFMLFVMDIKQKTFFLYDPYGNPKKPPIDSNIQYRDTKVTEKAIENLKANISDKILKETGQIHEWSEWKREKPANLVMPLNFSMSLSGICVCQFAEQFSRDGGTFIARQIECIEAELSEVKKEDNNKRKTLIDETNDEPVMKTTKIVEQHIENDLCGLQAWMNSLSAITACDTPKGLKVELLQHQKEGLPWMISRENGLPNGGILADDMGLGKTLSVISLVLQQKHNRNEKEEFKKNIVSTMKTTFKGLELTAAFSTLIVTPASVVHQWEKEIKAKVANGNLKVYVYHGPSRTNDPKKLIKYDIVLTTYNIISTEVGEDKIGWERIVLDEAHSIKNKNSAMSKGCCQLYSLKHWAVTGTPIQNGMNDFHALVKFLSFCELSQEQQWKQFVTENDSQRLGILVKAIVLRRMKTEISKLTNKPLVSLKKRNFELVDVIFDEIEKNCYNSMFGKAQTFVKELMNGKRKLNKSVGSGNEMMQCCLVILLRLRQSCVHFAITQKITETDPLDNDDETDFPNEISLGNEIFKSDSNEFIEAFDPLYVSAKLKALLDRLTKAIDAGDKCVVVSQWTSLLDIIEMHLKNLKYDTTSITGKVATKDRQMRMDSFNQKGNGAQIMLLSLNAGGTGLNLIGGNHLFLMDLHWNPALEKQAFDRIYRIGQEKNVFIYKFICKDTIEKEVLELQEKKTKLADAVLEGKVTSSLKFTMSEMKFLMKLDMGAK</sequence>
<dbReference type="Proteomes" id="UP000887579">
    <property type="component" value="Unplaced"/>
</dbReference>
<name>A0AC34FU91_9BILA</name>